<keyword evidence="3" id="KW-1185">Reference proteome</keyword>
<reference evidence="2 3" key="1">
    <citation type="submission" date="2016-03" db="EMBL/GenBank/DDBJ databases">
        <title>Comparative genomics of Pseudogymnoascus destructans, the fungus causing white-nose syndrome of bats.</title>
        <authorList>
            <person name="Palmer J.M."/>
            <person name="Drees K.P."/>
            <person name="Foster J.T."/>
            <person name="Lindner D.L."/>
        </authorList>
    </citation>
    <scope>NUCLEOTIDE SEQUENCE [LARGE SCALE GENOMIC DNA]</scope>
    <source>
        <strain evidence="2 3">UAMH 10579</strain>
    </source>
</reference>
<evidence type="ECO:0000256" key="1">
    <source>
        <dbReference type="SAM" id="MobiDB-lite"/>
    </source>
</evidence>
<gene>
    <name evidence="2" type="ORF">VE01_06548</name>
</gene>
<name>A0A1B8GHU3_9PEZI</name>
<proteinExistence type="predicted"/>
<feature type="compositionally biased region" description="Basic and acidic residues" evidence="1">
    <location>
        <begin position="89"/>
        <end position="99"/>
    </location>
</feature>
<sequence length="99" mass="10763">MVPPPVSPSPTRYLPLPNTVGVAVTPSRLTRGDSGASLLHFISPHPDPVSNRRILGAEERYHLRHLHRNDRCSATSPLSTSPVTPLGADSEHLVGWSRD</sequence>
<dbReference type="AlphaFoldDB" id="A0A1B8GHU3"/>
<reference evidence="3" key="2">
    <citation type="journal article" date="2018" name="Nat. Commun.">
        <title>Extreme sensitivity to ultraviolet light in the fungal pathogen causing white-nose syndrome of bats.</title>
        <authorList>
            <person name="Palmer J.M."/>
            <person name="Drees K.P."/>
            <person name="Foster J.T."/>
            <person name="Lindner D.L."/>
        </authorList>
    </citation>
    <scope>NUCLEOTIDE SEQUENCE [LARGE SCALE GENOMIC DNA]</scope>
    <source>
        <strain evidence="3">UAMH 10579</strain>
    </source>
</reference>
<dbReference type="RefSeq" id="XP_018129117.1">
    <property type="nucleotide sequence ID" value="XM_018275993.1"/>
</dbReference>
<organism evidence="2 3">
    <name type="scientific">Pseudogymnoascus verrucosus</name>
    <dbReference type="NCBI Taxonomy" id="342668"/>
    <lineage>
        <taxon>Eukaryota</taxon>
        <taxon>Fungi</taxon>
        <taxon>Dikarya</taxon>
        <taxon>Ascomycota</taxon>
        <taxon>Pezizomycotina</taxon>
        <taxon>Leotiomycetes</taxon>
        <taxon>Thelebolales</taxon>
        <taxon>Thelebolaceae</taxon>
        <taxon>Pseudogymnoascus</taxon>
    </lineage>
</organism>
<evidence type="ECO:0000313" key="2">
    <source>
        <dbReference type="EMBL" id="OBT95384.1"/>
    </source>
</evidence>
<dbReference type="EMBL" id="KV460236">
    <property type="protein sequence ID" value="OBT95384.1"/>
    <property type="molecule type" value="Genomic_DNA"/>
</dbReference>
<dbReference type="GeneID" id="28839934"/>
<evidence type="ECO:0000313" key="3">
    <source>
        <dbReference type="Proteomes" id="UP000091956"/>
    </source>
</evidence>
<accession>A0A1B8GHU3</accession>
<dbReference type="Proteomes" id="UP000091956">
    <property type="component" value="Unassembled WGS sequence"/>
</dbReference>
<feature type="region of interest" description="Disordered" evidence="1">
    <location>
        <begin position="72"/>
        <end position="99"/>
    </location>
</feature>
<protein>
    <submittedName>
        <fullName evidence="2">Uncharacterized protein</fullName>
    </submittedName>
</protein>
<feature type="compositionally biased region" description="Polar residues" evidence="1">
    <location>
        <begin position="72"/>
        <end position="83"/>
    </location>
</feature>